<dbReference type="EMBL" id="AP022588">
    <property type="protein sequence ID" value="BBY31041.1"/>
    <property type="molecule type" value="Genomic_DNA"/>
</dbReference>
<name>A0A7I7QXH2_9MYCO</name>
<dbReference type="PRINTS" id="PR00081">
    <property type="entry name" value="GDHRDH"/>
</dbReference>
<keyword evidence="7" id="KW-1185">Reference proteome</keyword>
<dbReference type="AlphaFoldDB" id="A0A7I7QXH2"/>
<reference evidence="6 7" key="1">
    <citation type="journal article" date="2019" name="Emerg. Microbes Infect.">
        <title>Comprehensive subspecies identification of 175 nontuberculous mycobacteria species based on 7547 genomic profiles.</title>
        <authorList>
            <person name="Matsumoto Y."/>
            <person name="Kinjo T."/>
            <person name="Motooka D."/>
            <person name="Nabeya D."/>
            <person name="Jung N."/>
            <person name="Uechi K."/>
            <person name="Horii T."/>
            <person name="Iida T."/>
            <person name="Fujita J."/>
            <person name="Nakamura S."/>
        </authorList>
    </citation>
    <scope>NUCLEOTIDE SEQUENCE [LARGE SCALE GENOMIC DNA]</scope>
    <source>
        <strain evidence="6 7">JCM 17899</strain>
    </source>
</reference>
<comment type="subcellular location">
    <subcellularLocation>
        <location evidence="1">Peroxisome</location>
    </subcellularLocation>
</comment>
<dbReference type="InterPro" id="IPR036291">
    <property type="entry name" value="NAD(P)-bd_dom_sf"/>
</dbReference>
<dbReference type="InterPro" id="IPR051935">
    <property type="entry name" value="HSDL2"/>
</dbReference>
<dbReference type="Gene3D" id="3.40.50.720">
    <property type="entry name" value="NAD(P)-binding Rossmann-like Domain"/>
    <property type="match status" value="1"/>
</dbReference>
<dbReference type="GO" id="GO:0016491">
    <property type="term" value="F:oxidoreductase activity"/>
    <property type="evidence" value="ECO:0007669"/>
    <property type="project" value="UniProtKB-KW"/>
</dbReference>
<dbReference type="PANTHER" id="PTHR42808:SF3">
    <property type="entry name" value="HYDROXYSTEROID DEHYDROGENASE-LIKE PROTEIN 2"/>
    <property type="match status" value="1"/>
</dbReference>
<evidence type="ECO:0000256" key="2">
    <source>
        <dbReference type="ARBA" id="ARBA00006484"/>
    </source>
</evidence>
<evidence type="ECO:0000256" key="3">
    <source>
        <dbReference type="ARBA" id="ARBA00022857"/>
    </source>
</evidence>
<dbReference type="FunFam" id="3.40.50.720:FF:000301">
    <property type="entry name" value="Hydroxysteroid dehydrogenase like 2"/>
    <property type="match status" value="1"/>
</dbReference>
<keyword evidence="3" id="KW-0521">NADP</keyword>
<gene>
    <name evidence="6" type="ORF">MSEDJ_51370</name>
</gene>
<keyword evidence="4" id="KW-0560">Oxidoreductase</keyword>
<dbReference type="InterPro" id="IPR002347">
    <property type="entry name" value="SDR_fam"/>
</dbReference>
<comment type="similarity">
    <text evidence="2">Belongs to the short-chain dehydrogenases/reductases (SDR) family.</text>
</comment>
<evidence type="ECO:0000256" key="5">
    <source>
        <dbReference type="ARBA" id="ARBA00023140"/>
    </source>
</evidence>
<sequence>MTDQHPLADRTVVVSGGSRGIGLAIGLGAARLGANVVLLAKTSEPHPKLPGTVHTAVAEVEAAGGKGLAVVGDVRNEEDVARAVDAAVERFGGVDVVVNNASAIATDSTENLSAKKFDLMMDVNVRGTFLLTKAALPHLRRSPHAHVLTLAPPLNLSAHWLGAHPSYTLSKYGMTLLSLGWASEYATSDIGFSCLWPQTYIATSAVTNLRAGDELVARSRSVDVMSDAAVAILTRTAAEVNGQCFVDADVLAAAGVTDLSPYGGGDDPMWDIFLDKS</sequence>
<dbReference type="Proteomes" id="UP000467193">
    <property type="component" value="Chromosome"/>
</dbReference>
<evidence type="ECO:0000313" key="7">
    <source>
        <dbReference type="Proteomes" id="UP000467193"/>
    </source>
</evidence>
<evidence type="ECO:0000256" key="1">
    <source>
        <dbReference type="ARBA" id="ARBA00004275"/>
    </source>
</evidence>
<evidence type="ECO:0000313" key="6">
    <source>
        <dbReference type="EMBL" id="BBY31041.1"/>
    </source>
</evidence>
<keyword evidence="5" id="KW-0576">Peroxisome</keyword>
<dbReference type="RefSeq" id="WP_163800591.1">
    <property type="nucleotide sequence ID" value="NZ_AP022588.1"/>
</dbReference>
<accession>A0A7I7QXH2</accession>
<evidence type="ECO:0000256" key="4">
    <source>
        <dbReference type="ARBA" id="ARBA00023002"/>
    </source>
</evidence>
<dbReference type="KEGG" id="msei:MSEDJ_51370"/>
<dbReference type="Pfam" id="PF00106">
    <property type="entry name" value="adh_short"/>
    <property type="match status" value="1"/>
</dbReference>
<organism evidence="6 7">
    <name type="scientific">Mycolicibacterium sediminis</name>
    <dbReference type="NCBI Taxonomy" id="1286180"/>
    <lineage>
        <taxon>Bacteria</taxon>
        <taxon>Bacillati</taxon>
        <taxon>Actinomycetota</taxon>
        <taxon>Actinomycetes</taxon>
        <taxon>Mycobacteriales</taxon>
        <taxon>Mycobacteriaceae</taxon>
        <taxon>Mycolicibacterium</taxon>
    </lineage>
</organism>
<dbReference type="NCBIfam" id="NF006133">
    <property type="entry name" value="PRK08278.1"/>
    <property type="match status" value="1"/>
</dbReference>
<proteinExistence type="inferred from homology"/>
<dbReference type="PANTHER" id="PTHR42808">
    <property type="entry name" value="HYDROXYSTEROID DEHYDROGENASE-LIKE PROTEIN 2"/>
    <property type="match status" value="1"/>
</dbReference>
<protein>
    <submittedName>
        <fullName evidence="6">Short chain dehydrogenase</fullName>
    </submittedName>
</protein>
<dbReference type="SUPFAM" id="SSF51735">
    <property type="entry name" value="NAD(P)-binding Rossmann-fold domains"/>
    <property type="match status" value="1"/>
</dbReference>